<dbReference type="Proteomes" id="UP000285376">
    <property type="component" value="Unassembled WGS sequence"/>
</dbReference>
<dbReference type="EMBL" id="QWLM01000005">
    <property type="protein sequence ID" value="RHW46372.1"/>
    <property type="molecule type" value="Genomic_DNA"/>
</dbReference>
<dbReference type="PANTHER" id="PTHR33514">
    <property type="entry name" value="PROTEIN ABCI12, CHLOROPLASTIC"/>
    <property type="match status" value="1"/>
</dbReference>
<feature type="region of interest" description="Disordered" evidence="5">
    <location>
        <begin position="365"/>
        <end position="395"/>
    </location>
</feature>
<protein>
    <submittedName>
        <fullName evidence="7">Energy-coupling factor transporter transmembrane protein EcfT</fullName>
    </submittedName>
</protein>
<comment type="subcellular location">
    <subcellularLocation>
        <location evidence="1">Membrane</location>
        <topology evidence="1">Multi-pass membrane protein</topology>
    </subcellularLocation>
</comment>
<feature type="transmembrane region" description="Helical" evidence="6">
    <location>
        <begin position="344"/>
        <end position="361"/>
    </location>
</feature>
<dbReference type="PANTHER" id="PTHR33514:SF15">
    <property type="entry name" value="COBALT TRANSPORT PROTEIN"/>
    <property type="match status" value="1"/>
</dbReference>
<feature type="transmembrane region" description="Helical" evidence="6">
    <location>
        <begin position="102"/>
        <end position="122"/>
    </location>
</feature>
<feature type="transmembrane region" description="Helical" evidence="6">
    <location>
        <begin position="272"/>
        <end position="293"/>
    </location>
</feature>
<reference evidence="7 8" key="1">
    <citation type="submission" date="2018-08" db="EMBL/GenBank/DDBJ databases">
        <title>Whole genome sequence analysis of Dermacoccus abyssi bacteria isolated from Deep Mariana trench Micromonospora spp reveals genes involved in the environmental adaptation and production of secondary metabolites.</title>
        <authorList>
            <person name="Abdel-Mageed W.M."/>
            <person name="Lehri B."/>
            <person name="Nouioui I."/>
            <person name="Goodfellow I."/>
            <person name="Jaspars M."/>
            <person name="Karlyshev A."/>
        </authorList>
    </citation>
    <scope>NUCLEOTIDE SEQUENCE [LARGE SCALE GENOMIC DNA]</scope>
    <source>
        <strain evidence="7 8">MT1.1</strain>
    </source>
</reference>
<dbReference type="Pfam" id="PF02361">
    <property type="entry name" value="CbiQ"/>
    <property type="match status" value="1"/>
</dbReference>
<dbReference type="RefSeq" id="WP_118913059.1">
    <property type="nucleotide sequence ID" value="NZ_QWLM01000005.1"/>
</dbReference>
<dbReference type="AlphaFoldDB" id="A0A417Z6Y3"/>
<feature type="transmembrane region" description="Helical" evidence="6">
    <location>
        <begin position="20"/>
        <end position="49"/>
    </location>
</feature>
<evidence type="ECO:0000313" key="8">
    <source>
        <dbReference type="Proteomes" id="UP000285376"/>
    </source>
</evidence>
<feature type="transmembrane region" description="Helical" evidence="6">
    <location>
        <begin position="305"/>
        <end position="324"/>
    </location>
</feature>
<evidence type="ECO:0000256" key="3">
    <source>
        <dbReference type="ARBA" id="ARBA00022989"/>
    </source>
</evidence>
<sequence length="395" mass="42230">MTSASGHRRRVVHPGAWWMWATAMAVAIATTTNPVLLALVLAVVVLTVVARRPYAPWARSLRLYAALGAFVVVSRVVLHVLVGMKTSDTIVLPLPQVELPEWARGITLLGPVGLGGLVGAFLEGLRLATMLFCFGAANALANPKRLLAATPPAVRDIGTATVIALSVAPQLVESVQRVRKARVLRGDARRATRVKQVALPVLHDTLDRSISLAASMEARGYGRRAERPFVTRFVIGLLMLGGALLTCVGVYGTMQGFGAEGVVSDVPWWTTAPVLVVGIVASVVGVAFAGCSMRRTRYRRDPWGLLEWAVVACGIVTLVAVRTVLEDQPDARNLSVSPLAMPVVPLWLPLALVPALLPAFFTPEPERPRRTSAPERTLDDAAPGRDARALRGAIS</sequence>
<feature type="compositionally biased region" description="Basic and acidic residues" evidence="5">
    <location>
        <begin position="365"/>
        <end position="389"/>
    </location>
</feature>
<evidence type="ECO:0000256" key="4">
    <source>
        <dbReference type="ARBA" id="ARBA00023136"/>
    </source>
</evidence>
<dbReference type="InterPro" id="IPR003339">
    <property type="entry name" value="ABC/ECF_trnsptr_transmembrane"/>
</dbReference>
<feature type="transmembrane region" description="Helical" evidence="6">
    <location>
        <begin position="229"/>
        <end position="252"/>
    </location>
</feature>
<gene>
    <name evidence="7" type="ORF">D1832_05965</name>
</gene>
<evidence type="ECO:0000256" key="5">
    <source>
        <dbReference type="SAM" id="MobiDB-lite"/>
    </source>
</evidence>
<keyword evidence="4 6" id="KW-0472">Membrane</keyword>
<name>A0A417Z6Y3_9MICO</name>
<accession>A0A417Z6Y3</accession>
<proteinExistence type="predicted"/>
<evidence type="ECO:0000313" key="7">
    <source>
        <dbReference type="EMBL" id="RHW46372.1"/>
    </source>
</evidence>
<keyword evidence="3 6" id="KW-1133">Transmembrane helix</keyword>
<evidence type="ECO:0000256" key="6">
    <source>
        <dbReference type="SAM" id="Phobius"/>
    </source>
</evidence>
<dbReference type="CDD" id="cd16914">
    <property type="entry name" value="EcfT"/>
    <property type="match status" value="1"/>
</dbReference>
<dbReference type="GO" id="GO:0005886">
    <property type="term" value="C:plasma membrane"/>
    <property type="evidence" value="ECO:0007669"/>
    <property type="project" value="UniProtKB-ARBA"/>
</dbReference>
<keyword evidence="2 6" id="KW-0812">Transmembrane</keyword>
<evidence type="ECO:0000256" key="2">
    <source>
        <dbReference type="ARBA" id="ARBA00022692"/>
    </source>
</evidence>
<comment type="caution">
    <text evidence="7">The sequence shown here is derived from an EMBL/GenBank/DDBJ whole genome shotgun (WGS) entry which is preliminary data.</text>
</comment>
<organism evidence="7 8">
    <name type="scientific">Dermacoccus abyssi</name>
    <dbReference type="NCBI Taxonomy" id="322596"/>
    <lineage>
        <taxon>Bacteria</taxon>
        <taxon>Bacillati</taxon>
        <taxon>Actinomycetota</taxon>
        <taxon>Actinomycetes</taxon>
        <taxon>Micrococcales</taxon>
        <taxon>Dermacoccaceae</taxon>
        <taxon>Dermacoccus</taxon>
    </lineage>
</organism>
<feature type="transmembrane region" description="Helical" evidence="6">
    <location>
        <begin position="61"/>
        <end position="82"/>
    </location>
</feature>
<evidence type="ECO:0000256" key="1">
    <source>
        <dbReference type="ARBA" id="ARBA00004141"/>
    </source>
</evidence>